<dbReference type="GeneID" id="66985904"/>
<evidence type="ECO:0008006" key="7">
    <source>
        <dbReference type="Google" id="ProtNLM"/>
    </source>
</evidence>
<keyword evidence="2" id="KW-0677">Repeat</keyword>
<dbReference type="InterPro" id="IPR036322">
    <property type="entry name" value="WD40_repeat_dom_sf"/>
</dbReference>
<dbReference type="InterPro" id="IPR051859">
    <property type="entry name" value="DCAF"/>
</dbReference>
<dbReference type="PANTHER" id="PTHR19847:SF7">
    <property type="entry name" value="DDB1- AND CUL4-ASSOCIATED FACTOR 11"/>
    <property type="match status" value="1"/>
</dbReference>
<dbReference type="Proteomes" id="UP000637239">
    <property type="component" value="Chromosome 7"/>
</dbReference>
<reference evidence="5" key="1">
    <citation type="submission" date="2021-01" db="EMBL/GenBank/DDBJ databases">
        <authorList>
            <consortium name="Aspergillus chevalieri M1 genome sequencing consortium"/>
            <person name="Kazuki M."/>
            <person name="Futagami T."/>
        </authorList>
    </citation>
    <scope>NUCLEOTIDE SEQUENCE</scope>
    <source>
        <strain evidence="5">M1</strain>
    </source>
</reference>
<gene>
    <name evidence="5" type="ORF">ACHE_70389A</name>
</gene>
<dbReference type="KEGG" id="ache:ACHE_70389A"/>
<reference evidence="5" key="2">
    <citation type="submission" date="2021-02" db="EMBL/GenBank/DDBJ databases">
        <title>Aspergillus chevalieri M1 genome sequence.</title>
        <authorList>
            <person name="Kadooka C."/>
            <person name="Mori K."/>
            <person name="Futagami T."/>
        </authorList>
    </citation>
    <scope>NUCLEOTIDE SEQUENCE</scope>
    <source>
        <strain evidence="5">M1</strain>
    </source>
</reference>
<organism evidence="5 6">
    <name type="scientific">Aspergillus chevalieri</name>
    <name type="common">Eurotium chevalieri</name>
    <dbReference type="NCBI Taxonomy" id="182096"/>
    <lineage>
        <taxon>Eukaryota</taxon>
        <taxon>Fungi</taxon>
        <taxon>Dikarya</taxon>
        <taxon>Ascomycota</taxon>
        <taxon>Pezizomycotina</taxon>
        <taxon>Eurotiomycetes</taxon>
        <taxon>Eurotiomycetidae</taxon>
        <taxon>Eurotiales</taxon>
        <taxon>Aspergillaceae</taxon>
        <taxon>Aspergillus</taxon>
        <taxon>Aspergillus subgen. Aspergillus</taxon>
    </lineage>
</organism>
<dbReference type="EMBL" id="AP024422">
    <property type="protein sequence ID" value="BCR91546.1"/>
    <property type="molecule type" value="Genomic_DNA"/>
</dbReference>
<evidence type="ECO:0000256" key="4">
    <source>
        <dbReference type="SAM" id="MobiDB-lite"/>
    </source>
</evidence>
<dbReference type="Gene3D" id="2.130.10.10">
    <property type="entry name" value="YVTN repeat-like/Quinoprotein amine dehydrogenase"/>
    <property type="match status" value="2"/>
</dbReference>
<dbReference type="RefSeq" id="XP_043140068.1">
    <property type="nucleotide sequence ID" value="XM_043282716.1"/>
</dbReference>
<dbReference type="FunFam" id="2.130.10.10:FF:000557">
    <property type="entry name" value="WD repeat protein"/>
    <property type="match status" value="1"/>
</dbReference>
<accession>A0A7R7VVJ0</accession>
<dbReference type="PRINTS" id="PR00320">
    <property type="entry name" value="GPROTEINBRPT"/>
</dbReference>
<proteinExistence type="predicted"/>
<evidence type="ECO:0000313" key="5">
    <source>
        <dbReference type="EMBL" id="BCR91546.1"/>
    </source>
</evidence>
<dbReference type="PROSITE" id="PS50082">
    <property type="entry name" value="WD_REPEATS_2"/>
    <property type="match status" value="2"/>
</dbReference>
<name>A0A7R7VVJ0_ASPCH</name>
<dbReference type="AlphaFoldDB" id="A0A7R7VVJ0"/>
<dbReference type="InterPro" id="IPR020472">
    <property type="entry name" value="WD40_PAC1"/>
</dbReference>
<dbReference type="GO" id="GO:0080008">
    <property type="term" value="C:Cul4-RING E3 ubiquitin ligase complex"/>
    <property type="evidence" value="ECO:0007669"/>
    <property type="project" value="TreeGrafter"/>
</dbReference>
<evidence type="ECO:0000256" key="1">
    <source>
        <dbReference type="ARBA" id="ARBA00022574"/>
    </source>
</evidence>
<feature type="repeat" description="WD" evidence="3">
    <location>
        <begin position="371"/>
        <end position="405"/>
    </location>
</feature>
<feature type="compositionally biased region" description="Acidic residues" evidence="4">
    <location>
        <begin position="31"/>
        <end position="50"/>
    </location>
</feature>
<dbReference type="SMART" id="SM00320">
    <property type="entry name" value="WD40"/>
    <property type="match status" value="5"/>
</dbReference>
<evidence type="ECO:0000256" key="2">
    <source>
        <dbReference type="ARBA" id="ARBA00022737"/>
    </source>
</evidence>
<sequence length="678" mass="77558">MSSGFPPAGDQRESSSREFGTVWHPAREWLEQGENDDEQDLDYEPWGDMDDEMDEEITSEHAEAEYQAYLDFTGDPELRNIDIEFTLDGRDSEEEDEEYPVERVSAARIVNVMSYHGLRPLMRHSRISDEDDDDGSGYFVYGRPRRPRQDRFPKVPSEAGRDLMGSGDFGSNSHYVDELKKRKRALTTKLMWRELGIDVNGARRRATQSIFQDLIPRSVADKIIHYDSRCYSGQFSDDGNFFYSCAQNFKVRMYDTSNPHDWKYYKTVEYPFGQWTITDATLSPDNRLLAYSSIRNLVCLSSTDPADQSDPTILDLSNLPGARSEREIYGSSHFGIWSLRFSGDGREIVAGTSHKTVVVYDIEARKCVLRLPNHEEDVNAVCFGDKSSPHILYSGSDDTTLRVWDRRSMGDGREAGVFMGHIEGLTYVDSKGDGRYVLSNSKDQTMKLWDLRKMMTTAKFDTIDAKSYTTGFDYRFEPYPDEYYEPHPHDCSVVTFRGHRVLKTLIRCHFSPPGSTNSRYVYTGSEDGKVYVYNLDATLVGTIDVGMATLNSRPRDPDLLMNAYDFGLRSGELLWRTCVRDASWHPSAPVLAATSWNGWGLSSGTCTLHSWNDCPTEDEGNPPVGLSYDARLDEEPDFNHYKQTMQAYRRGGPLPRMRHRFISSDEDEDEDENEDEFE</sequence>
<feature type="region of interest" description="Disordered" evidence="4">
    <location>
        <begin position="140"/>
        <end position="163"/>
    </location>
</feature>
<feature type="compositionally biased region" description="Acidic residues" evidence="4">
    <location>
        <begin position="664"/>
        <end position="678"/>
    </location>
</feature>
<keyword evidence="6" id="KW-1185">Reference proteome</keyword>
<dbReference type="PROSITE" id="PS50294">
    <property type="entry name" value="WD_REPEATS_REGION"/>
    <property type="match status" value="2"/>
</dbReference>
<keyword evidence="1 3" id="KW-0853">WD repeat</keyword>
<dbReference type="GO" id="GO:0043161">
    <property type="term" value="P:proteasome-mediated ubiquitin-dependent protein catabolic process"/>
    <property type="evidence" value="ECO:0007669"/>
    <property type="project" value="TreeGrafter"/>
</dbReference>
<protein>
    <recommendedName>
        <fullName evidence="7">WD repeat protein</fullName>
    </recommendedName>
</protein>
<dbReference type="SUPFAM" id="SSF50978">
    <property type="entry name" value="WD40 repeat-like"/>
    <property type="match status" value="1"/>
</dbReference>
<feature type="region of interest" description="Disordered" evidence="4">
    <location>
        <begin position="659"/>
        <end position="678"/>
    </location>
</feature>
<evidence type="ECO:0000256" key="3">
    <source>
        <dbReference type="PROSITE-ProRule" id="PRU00221"/>
    </source>
</evidence>
<feature type="repeat" description="WD" evidence="3">
    <location>
        <begin position="418"/>
        <end position="459"/>
    </location>
</feature>
<evidence type="ECO:0000313" key="6">
    <source>
        <dbReference type="Proteomes" id="UP000637239"/>
    </source>
</evidence>
<dbReference type="InterPro" id="IPR001680">
    <property type="entry name" value="WD40_rpt"/>
</dbReference>
<dbReference type="InterPro" id="IPR015943">
    <property type="entry name" value="WD40/YVTN_repeat-like_dom_sf"/>
</dbReference>
<feature type="region of interest" description="Disordered" evidence="4">
    <location>
        <begin position="1"/>
        <end position="50"/>
    </location>
</feature>
<dbReference type="Pfam" id="PF00400">
    <property type="entry name" value="WD40"/>
    <property type="match status" value="4"/>
</dbReference>
<dbReference type="PANTHER" id="PTHR19847">
    <property type="entry name" value="DDB1- AND CUL4-ASSOCIATED FACTOR 11"/>
    <property type="match status" value="1"/>
</dbReference>